<evidence type="ECO:0000256" key="1">
    <source>
        <dbReference type="SAM" id="MobiDB-lite"/>
    </source>
</evidence>
<feature type="region of interest" description="Disordered" evidence="1">
    <location>
        <begin position="92"/>
        <end position="130"/>
    </location>
</feature>
<organism evidence="2 3">
    <name type="scientific">Rickettsia tillamookensis</name>
    <dbReference type="NCBI Taxonomy" id="2761623"/>
    <lineage>
        <taxon>Bacteria</taxon>
        <taxon>Pseudomonadati</taxon>
        <taxon>Pseudomonadota</taxon>
        <taxon>Alphaproteobacteria</taxon>
        <taxon>Rickettsiales</taxon>
        <taxon>Rickettsiaceae</taxon>
        <taxon>Rickettsieae</taxon>
        <taxon>Rickettsia</taxon>
        <taxon>spotted fever group</taxon>
    </lineage>
</organism>
<proteinExistence type="predicted"/>
<name>A0A9E6SQ15_9RICK</name>
<reference evidence="2 3" key="1">
    <citation type="journal article" date="2021" name="Int. J. Syst. Evol. Microbiol.">
        <title>Characterization of a novel transitional group Rickettsia species (Rickettsia tillamookensis sp. nov.) from the western black-legged tick, Ixodes pacificus.</title>
        <authorList>
            <person name="Gauthier D.T."/>
            <person name="Karpathy S.E."/>
            <person name="Grizzard S.L."/>
            <person name="Batra D."/>
            <person name="Rowe L.A."/>
            <person name="Paddock C.D."/>
        </authorList>
    </citation>
    <scope>NUCLEOTIDE SEQUENCE [LARGE SCALE GENOMIC DNA]</scope>
    <source>
        <strain evidence="2 3">Tillamook 23</strain>
    </source>
</reference>
<evidence type="ECO:0000313" key="2">
    <source>
        <dbReference type="EMBL" id="QQV74622.1"/>
    </source>
</evidence>
<evidence type="ECO:0000313" key="3">
    <source>
        <dbReference type="Proteomes" id="UP000595296"/>
    </source>
</evidence>
<accession>A0A9E6SQ15</accession>
<feature type="compositionally biased region" description="Polar residues" evidence="1">
    <location>
        <begin position="92"/>
        <end position="103"/>
    </location>
</feature>
<dbReference type="RefSeq" id="WP_246437952.1">
    <property type="nucleotide sequence ID" value="NZ_CP060138.2"/>
</dbReference>
<protein>
    <submittedName>
        <fullName evidence="2">Uncharacterized protein</fullName>
    </submittedName>
</protein>
<dbReference type="Proteomes" id="UP000595296">
    <property type="component" value="Chromosome"/>
</dbReference>
<dbReference type="EMBL" id="CP060138">
    <property type="protein sequence ID" value="QQV74622.1"/>
    <property type="molecule type" value="Genomic_DNA"/>
</dbReference>
<keyword evidence="3" id="KW-1185">Reference proteome</keyword>
<feature type="region of interest" description="Disordered" evidence="1">
    <location>
        <begin position="1"/>
        <end position="23"/>
    </location>
</feature>
<gene>
    <name evidence="2" type="ORF">H6P87_00158</name>
</gene>
<sequence length="130" mass="14867">MIKKKAEKQIKDIKNNKINPYNDAMKKDSRVNFMQKQVIAKNAAAGYKTALKIEQQAKEAGISLDKDAMRRLEKIKSRYIEATKKAEFQKFQSDQAHKTNQQKAEAFRSGATAAAKKQRKEDYRTGGWGK</sequence>